<dbReference type="Pfam" id="PF10043">
    <property type="entry name" value="DUF2279"/>
    <property type="match status" value="1"/>
</dbReference>
<dbReference type="Proteomes" id="UP001241110">
    <property type="component" value="Unassembled WGS sequence"/>
</dbReference>
<evidence type="ECO:0000256" key="1">
    <source>
        <dbReference type="SAM" id="Phobius"/>
    </source>
</evidence>
<evidence type="ECO:0000313" key="2">
    <source>
        <dbReference type="EMBL" id="MDJ1481627.1"/>
    </source>
</evidence>
<proteinExistence type="predicted"/>
<evidence type="ECO:0000313" key="3">
    <source>
        <dbReference type="Proteomes" id="UP001241110"/>
    </source>
</evidence>
<dbReference type="RefSeq" id="WP_313979647.1">
    <property type="nucleotide sequence ID" value="NZ_JASJOS010000005.1"/>
</dbReference>
<dbReference type="AlphaFoldDB" id="A0AAE3QLP8"/>
<sequence>MAITSINAILSEFLNIFKRHLQKTILVYLVFTGLGGSSLAQTSSHSDSTFSFSEVNKKRLRTLVIGGSTTYAATLTGLNFLWYADEPRSSFHFFDDNSEWQQVDKVGHFYTAYHISRIGVQAFQWTGMPRRKSIWWGGLMGIIFQTPIEVLDGFSAAYGASWGDLTANTVGSGLLLGQLLLWDEERIHPKFSFYPTSLAKVRPHILGENLMQQWLKDYNGQTYWFAFDIKPWLKQESNFPDWLCISLGYGAQNMISADNVQSRLAGYTPYRQYYLSLDINFTKIHTKNRFLKSLFFLLNNVHIPAPALEWNPVTGFKVHPLYF</sequence>
<organism evidence="2 3">
    <name type="scientific">Xanthocytophaga flava</name>
    <dbReference type="NCBI Taxonomy" id="3048013"/>
    <lineage>
        <taxon>Bacteria</taxon>
        <taxon>Pseudomonadati</taxon>
        <taxon>Bacteroidota</taxon>
        <taxon>Cytophagia</taxon>
        <taxon>Cytophagales</taxon>
        <taxon>Rhodocytophagaceae</taxon>
        <taxon>Xanthocytophaga</taxon>
    </lineage>
</organism>
<protein>
    <submittedName>
        <fullName evidence="2">DUF2279 domain-containing protein</fullName>
    </submittedName>
</protein>
<accession>A0AAE3QLP8</accession>
<feature type="transmembrane region" description="Helical" evidence="1">
    <location>
        <begin position="63"/>
        <end position="84"/>
    </location>
</feature>
<keyword evidence="1" id="KW-0472">Membrane</keyword>
<keyword evidence="1" id="KW-0812">Transmembrane</keyword>
<dbReference type="EMBL" id="JASJOS010000005">
    <property type="protein sequence ID" value="MDJ1481627.1"/>
    <property type="molecule type" value="Genomic_DNA"/>
</dbReference>
<gene>
    <name evidence="2" type="ORF">QNI16_14095</name>
</gene>
<reference evidence="2" key="1">
    <citation type="submission" date="2023-05" db="EMBL/GenBank/DDBJ databases">
        <authorList>
            <person name="Zhang X."/>
        </authorList>
    </citation>
    <scope>NUCLEOTIDE SEQUENCE</scope>
    <source>
        <strain evidence="2">YF14B1</strain>
    </source>
</reference>
<comment type="caution">
    <text evidence="2">The sequence shown here is derived from an EMBL/GenBank/DDBJ whole genome shotgun (WGS) entry which is preliminary data.</text>
</comment>
<dbReference type="InterPro" id="IPR018736">
    <property type="entry name" value="DUF2279_periplasmic_lipo"/>
</dbReference>
<keyword evidence="1" id="KW-1133">Transmembrane helix</keyword>
<name>A0AAE3QLP8_9BACT</name>